<evidence type="ECO:0000259" key="4">
    <source>
        <dbReference type="PROSITE" id="PS50977"/>
    </source>
</evidence>
<dbReference type="InterPro" id="IPR013762">
    <property type="entry name" value="Integrase-like_cat_sf"/>
</dbReference>
<dbReference type="SUPFAM" id="SSF48498">
    <property type="entry name" value="Tetracyclin repressor-like, C-terminal domain"/>
    <property type="match status" value="1"/>
</dbReference>
<dbReference type="Gene3D" id="1.10.10.60">
    <property type="entry name" value="Homeodomain-like"/>
    <property type="match status" value="1"/>
</dbReference>
<keyword evidence="1 3" id="KW-0238">DNA-binding</keyword>
<dbReference type="EMBL" id="JAMPLM010000001">
    <property type="protein sequence ID" value="MEP1057039.1"/>
    <property type="molecule type" value="Genomic_DNA"/>
</dbReference>
<evidence type="ECO:0000256" key="3">
    <source>
        <dbReference type="PROSITE-ProRule" id="PRU00335"/>
    </source>
</evidence>
<sequence>MPAQRNPTRQRLIHAALELFAVQGVTDTTTRQIAELAEVNEVTLFRHFGNKHGLLLAVIEDAGVFADLGQTLIRQANQTSSIYQALKDYATACLAAIDQVPAVVRSVVGEAGQYPAKNREAIGRGFTQANRYVAKYFETVIKRGQLNTHLPAEKLASLLNGMLLGYAVIEFTSEFHQLWHDRDDFLENLVTLFLQGAVSPSSDLTPAFSGLVPFANLEVLEPAIVTEPIADLPAPLVHALLQRAKKLGLQEYAIVYVLFGAGLSPAEVSHLERSHLSSDPHQQSLHITQGAMRQVPVNQWIMGKRYGSYTRNPLTQWLRSRKDNQPAMFLNQAEQPLAESELRQLWQTVAEGLLAPDGNPPAIEQAQQTWCIDLLMRGISLIDLRLLTGWDAVKLQPYAARTREKTALEQAIRLDQKA</sequence>
<dbReference type="RefSeq" id="WP_190453661.1">
    <property type="nucleotide sequence ID" value="NZ_JAMPLM010000001.1"/>
</dbReference>
<evidence type="ECO:0000256" key="2">
    <source>
        <dbReference type="ARBA" id="ARBA00023172"/>
    </source>
</evidence>
<keyword evidence="6" id="KW-1185">Reference proteome</keyword>
<feature type="DNA-binding region" description="H-T-H motif" evidence="3">
    <location>
        <begin position="29"/>
        <end position="48"/>
    </location>
</feature>
<name>A0ABV0KCW0_9CYAN</name>
<dbReference type="PROSITE" id="PS50977">
    <property type="entry name" value="HTH_TETR_2"/>
    <property type="match status" value="1"/>
</dbReference>
<dbReference type="InterPro" id="IPR039536">
    <property type="entry name" value="TetR_C_Proteobacteria"/>
</dbReference>
<dbReference type="InterPro" id="IPR011010">
    <property type="entry name" value="DNA_brk_join_enz"/>
</dbReference>
<dbReference type="Gene3D" id="1.10.443.10">
    <property type="entry name" value="Intergrase catalytic core"/>
    <property type="match status" value="1"/>
</dbReference>
<keyword evidence="2" id="KW-0233">DNA recombination</keyword>
<dbReference type="PANTHER" id="PTHR30055:SF226">
    <property type="entry name" value="HTH-TYPE TRANSCRIPTIONAL REGULATOR PKSA"/>
    <property type="match status" value="1"/>
</dbReference>
<dbReference type="SUPFAM" id="SSF56349">
    <property type="entry name" value="DNA breaking-rejoining enzymes"/>
    <property type="match status" value="1"/>
</dbReference>
<feature type="domain" description="HTH tetR-type" evidence="4">
    <location>
        <begin position="6"/>
        <end position="66"/>
    </location>
</feature>
<dbReference type="PRINTS" id="PR00455">
    <property type="entry name" value="HTHTETR"/>
</dbReference>
<protein>
    <submittedName>
        <fullName evidence="5">TetR/AcrR family transcriptional regulator</fullName>
    </submittedName>
</protein>
<dbReference type="InterPro" id="IPR036271">
    <property type="entry name" value="Tet_transcr_reg_TetR-rel_C_sf"/>
</dbReference>
<dbReference type="PANTHER" id="PTHR30055">
    <property type="entry name" value="HTH-TYPE TRANSCRIPTIONAL REGULATOR RUTR"/>
    <property type="match status" value="1"/>
</dbReference>
<evidence type="ECO:0000313" key="5">
    <source>
        <dbReference type="EMBL" id="MEP1057039.1"/>
    </source>
</evidence>
<proteinExistence type="predicted"/>
<dbReference type="SUPFAM" id="SSF46689">
    <property type="entry name" value="Homeodomain-like"/>
    <property type="match status" value="1"/>
</dbReference>
<reference evidence="5 6" key="1">
    <citation type="submission" date="2022-04" db="EMBL/GenBank/DDBJ databases">
        <title>Positive selection, recombination, and allopatry shape intraspecific diversity of widespread and dominant cyanobacteria.</title>
        <authorList>
            <person name="Wei J."/>
            <person name="Shu W."/>
            <person name="Hu C."/>
        </authorList>
    </citation>
    <scope>NUCLEOTIDE SEQUENCE [LARGE SCALE GENOMIC DNA]</scope>
    <source>
        <strain evidence="5 6">AS-A4</strain>
    </source>
</reference>
<dbReference type="Pfam" id="PF14246">
    <property type="entry name" value="TetR_C_7"/>
    <property type="match status" value="1"/>
</dbReference>
<organism evidence="5 6">
    <name type="scientific">Stenomitos frigidus AS-A4</name>
    <dbReference type="NCBI Taxonomy" id="2933935"/>
    <lineage>
        <taxon>Bacteria</taxon>
        <taxon>Bacillati</taxon>
        <taxon>Cyanobacteriota</taxon>
        <taxon>Cyanophyceae</taxon>
        <taxon>Leptolyngbyales</taxon>
        <taxon>Leptolyngbyaceae</taxon>
        <taxon>Stenomitos</taxon>
    </lineage>
</organism>
<accession>A0ABV0KCW0</accession>
<evidence type="ECO:0000313" key="6">
    <source>
        <dbReference type="Proteomes" id="UP001476950"/>
    </source>
</evidence>
<dbReference type="InterPro" id="IPR001647">
    <property type="entry name" value="HTH_TetR"/>
</dbReference>
<gene>
    <name evidence="5" type="ORF">NDI38_01230</name>
</gene>
<dbReference type="InterPro" id="IPR050109">
    <property type="entry name" value="HTH-type_TetR-like_transc_reg"/>
</dbReference>
<dbReference type="Proteomes" id="UP001476950">
    <property type="component" value="Unassembled WGS sequence"/>
</dbReference>
<evidence type="ECO:0000256" key="1">
    <source>
        <dbReference type="ARBA" id="ARBA00023125"/>
    </source>
</evidence>
<dbReference type="Pfam" id="PF00440">
    <property type="entry name" value="TetR_N"/>
    <property type="match status" value="1"/>
</dbReference>
<dbReference type="Gene3D" id="1.10.357.10">
    <property type="entry name" value="Tetracycline Repressor, domain 2"/>
    <property type="match status" value="1"/>
</dbReference>
<dbReference type="InterPro" id="IPR009057">
    <property type="entry name" value="Homeodomain-like_sf"/>
</dbReference>
<comment type="caution">
    <text evidence="5">The sequence shown here is derived from an EMBL/GenBank/DDBJ whole genome shotgun (WGS) entry which is preliminary data.</text>
</comment>